<dbReference type="EMBL" id="PDCP01000017">
    <property type="protein sequence ID" value="PEG38943.1"/>
    <property type="molecule type" value="Genomic_DNA"/>
</dbReference>
<evidence type="ECO:0000313" key="8">
    <source>
        <dbReference type="Proteomes" id="UP000465302"/>
    </source>
</evidence>
<dbReference type="OrthoDB" id="4620550at2"/>
<evidence type="ECO:0000313" key="6">
    <source>
        <dbReference type="EMBL" id="PEG38943.1"/>
    </source>
</evidence>
<accession>A0A2A7N5A2</accession>
<dbReference type="PANTHER" id="PTHR37042:SF4">
    <property type="entry name" value="OUTER MEMBRANE PROTEIN RV1973"/>
    <property type="match status" value="1"/>
</dbReference>
<evidence type="ECO:0000313" key="7">
    <source>
        <dbReference type="Proteomes" id="UP000220914"/>
    </source>
</evidence>
<feature type="transmembrane region" description="Helical" evidence="4">
    <location>
        <begin position="26"/>
        <end position="51"/>
    </location>
</feature>
<gene>
    <name evidence="6" type="ORF">CQY20_11935</name>
    <name evidence="5" type="ORF">MAGR_46790</name>
</gene>
<organism evidence="6 7">
    <name type="scientific">Mycolicibacterium agri</name>
    <name type="common">Mycobacterium agri</name>
    <dbReference type="NCBI Taxonomy" id="36811"/>
    <lineage>
        <taxon>Bacteria</taxon>
        <taxon>Bacillati</taxon>
        <taxon>Actinomycetota</taxon>
        <taxon>Actinomycetes</taxon>
        <taxon>Mycobacteriales</taxon>
        <taxon>Mycobacteriaceae</taxon>
        <taxon>Mycolicibacterium</taxon>
    </lineage>
</organism>
<name>A0A2A7N5A2_MYCAG</name>
<dbReference type="AlphaFoldDB" id="A0A2A7N5A2"/>
<protein>
    <submittedName>
        <fullName evidence="6">Mammalian cell entry protein</fullName>
    </submittedName>
</protein>
<evidence type="ECO:0000256" key="2">
    <source>
        <dbReference type="ARBA" id="ARBA00023136"/>
    </source>
</evidence>
<keyword evidence="2 4" id="KW-0472">Membrane</keyword>
<evidence type="ECO:0000256" key="4">
    <source>
        <dbReference type="SAM" id="Phobius"/>
    </source>
</evidence>
<dbReference type="GO" id="GO:0016020">
    <property type="term" value="C:membrane"/>
    <property type="evidence" value="ECO:0007669"/>
    <property type="project" value="UniProtKB-SubCell"/>
</dbReference>
<dbReference type="EMBL" id="BLKS01000001">
    <property type="protein sequence ID" value="GFG53238.1"/>
    <property type="molecule type" value="Genomic_DNA"/>
</dbReference>
<comment type="subcellular location">
    <subcellularLocation>
        <location evidence="1">Membrane</location>
    </subcellularLocation>
</comment>
<sequence length="183" mass="20312">MSPRRRITGKEPDLYTAPPPKPPRRWGLPIISMVAGVLIAAAITASSLMLVSHETDRRTQNRDVEVLGYVQSFMTTYTTLDPYQANYYGDRIQSQATGEFAKMFKEKINEILVQVARSEPTQGSVMAAGVQRWNDDGSADVLVATKVSTKMPDGKTIESGNRWVVTAKKEGPLWKISNLIQVI</sequence>
<keyword evidence="7" id="KW-1185">Reference proteome</keyword>
<evidence type="ECO:0000256" key="3">
    <source>
        <dbReference type="SAM" id="MobiDB-lite"/>
    </source>
</evidence>
<dbReference type="RefSeq" id="WP_097940292.1">
    <property type="nucleotide sequence ID" value="NZ_BLKS01000001.1"/>
</dbReference>
<feature type="region of interest" description="Disordered" evidence="3">
    <location>
        <begin position="1"/>
        <end position="20"/>
    </location>
</feature>
<reference evidence="5" key="3">
    <citation type="submission" date="2020-02" db="EMBL/GenBank/DDBJ databases">
        <authorList>
            <person name="Matsumoto Y."/>
            <person name="Motooka D."/>
            <person name="Nakamura S."/>
        </authorList>
    </citation>
    <scope>NUCLEOTIDE SEQUENCE</scope>
    <source>
        <strain evidence="5">JCM 6377</strain>
    </source>
</reference>
<reference evidence="5 8" key="2">
    <citation type="journal article" date="2019" name="Emerg. Microbes Infect.">
        <title>Comprehensive subspecies identification of 175 nontuberculous mycobacteria species based on 7547 genomic profiles.</title>
        <authorList>
            <person name="Matsumoto Y."/>
            <person name="Kinjo T."/>
            <person name="Motooka D."/>
            <person name="Nabeya D."/>
            <person name="Jung N."/>
            <person name="Uechi K."/>
            <person name="Horii T."/>
            <person name="Iida T."/>
            <person name="Fujita J."/>
            <person name="Nakamura S."/>
        </authorList>
    </citation>
    <scope>NUCLEOTIDE SEQUENCE [LARGE SCALE GENOMIC DNA]</scope>
    <source>
        <strain evidence="5 8">JCM 6377</strain>
    </source>
</reference>
<comment type="caution">
    <text evidence="6">The sequence shown here is derived from an EMBL/GenBank/DDBJ whole genome shotgun (WGS) entry which is preliminary data.</text>
</comment>
<keyword evidence="4" id="KW-0812">Transmembrane</keyword>
<proteinExistence type="predicted"/>
<evidence type="ECO:0000313" key="5">
    <source>
        <dbReference type="EMBL" id="GFG53238.1"/>
    </source>
</evidence>
<dbReference type="PANTHER" id="PTHR37042">
    <property type="entry name" value="OUTER MEMBRANE PROTEIN RV1973"/>
    <property type="match status" value="1"/>
</dbReference>
<reference evidence="6 7" key="1">
    <citation type="submission" date="2017-10" db="EMBL/GenBank/DDBJ databases">
        <title>The new phylogeny of genus Mycobacterium.</title>
        <authorList>
            <person name="Tortoli E."/>
            <person name="Trovato A."/>
            <person name="Cirillo D.M."/>
        </authorList>
    </citation>
    <scope>NUCLEOTIDE SEQUENCE [LARGE SCALE GENOMIC DNA]</scope>
    <source>
        <strain evidence="6 7">CCUG37673</strain>
    </source>
</reference>
<dbReference type="Proteomes" id="UP000220914">
    <property type="component" value="Unassembled WGS sequence"/>
</dbReference>
<evidence type="ECO:0000256" key="1">
    <source>
        <dbReference type="ARBA" id="ARBA00004370"/>
    </source>
</evidence>
<keyword evidence="4" id="KW-1133">Transmembrane helix</keyword>
<dbReference type="Proteomes" id="UP000465302">
    <property type="component" value="Unassembled WGS sequence"/>
</dbReference>